<reference evidence="1 2" key="1">
    <citation type="journal article" date="2019" name="Commun. Biol.">
        <title>The bagworm genome reveals a unique fibroin gene that provides high tensile strength.</title>
        <authorList>
            <person name="Kono N."/>
            <person name="Nakamura H."/>
            <person name="Ohtoshi R."/>
            <person name="Tomita M."/>
            <person name="Numata K."/>
            <person name="Arakawa K."/>
        </authorList>
    </citation>
    <scope>NUCLEOTIDE SEQUENCE [LARGE SCALE GENOMIC DNA]</scope>
</reference>
<dbReference type="EMBL" id="BGZK01000062">
    <property type="protein sequence ID" value="GBP14192.1"/>
    <property type="molecule type" value="Genomic_DNA"/>
</dbReference>
<dbReference type="AlphaFoldDB" id="A0A4C1TI69"/>
<protein>
    <submittedName>
        <fullName evidence="1">Uncharacterized protein</fullName>
    </submittedName>
</protein>
<accession>A0A4C1TI69</accession>
<proteinExistence type="predicted"/>
<keyword evidence="2" id="KW-1185">Reference proteome</keyword>
<evidence type="ECO:0000313" key="1">
    <source>
        <dbReference type="EMBL" id="GBP14192.1"/>
    </source>
</evidence>
<gene>
    <name evidence="1" type="ORF">EVAR_7623_1</name>
</gene>
<comment type="caution">
    <text evidence="1">The sequence shown here is derived from an EMBL/GenBank/DDBJ whole genome shotgun (WGS) entry which is preliminary data.</text>
</comment>
<evidence type="ECO:0000313" key="2">
    <source>
        <dbReference type="Proteomes" id="UP000299102"/>
    </source>
</evidence>
<name>A0A4C1TI69_EUMVA</name>
<sequence>MHHARMQYSLGKPSKSWPPDIKSVALMTSGPSIADGSRSGPPDSCARYGAVRKQCQKITCLSRRYGFRSRTVGSLHPPPLAHEGNLCDRTVLIGCVSEGYVILHTKMKARAREIKNENWSDVRKEITSNHKIWAVAKVLKSDVCVAMPALKNSCVKPALPQY</sequence>
<organism evidence="1 2">
    <name type="scientific">Eumeta variegata</name>
    <name type="common">Bagworm moth</name>
    <name type="synonym">Eumeta japonica</name>
    <dbReference type="NCBI Taxonomy" id="151549"/>
    <lineage>
        <taxon>Eukaryota</taxon>
        <taxon>Metazoa</taxon>
        <taxon>Ecdysozoa</taxon>
        <taxon>Arthropoda</taxon>
        <taxon>Hexapoda</taxon>
        <taxon>Insecta</taxon>
        <taxon>Pterygota</taxon>
        <taxon>Neoptera</taxon>
        <taxon>Endopterygota</taxon>
        <taxon>Lepidoptera</taxon>
        <taxon>Glossata</taxon>
        <taxon>Ditrysia</taxon>
        <taxon>Tineoidea</taxon>
        <taxon>Psychidae</taxon>
        <taxon>Oiketicinae</taxon>
        <taxon>Eumeta</taxon>
    </lineage>
</organism>
<dbReference type="Proteomes" id="UP000299102">
    <property type="component" value="Unassembled WGS sequence"/>
</dbReference>